<accession>A0A813JAW4</accession>
<feature type="non-terminal residue" evidence="1">
    <location>
        <position position="213"/>
    </location>
</feature>
<proteinExistence type="predicted"/>
<reference evidence="1" key="1">
    <citation type="submission" date="2021-02" db="EMBL/GenBank/DDBJ databases">
        <authorList>
            <person name="Dougan E. K."/>
            <person name="Rhodes N."/>
            <person name="Thang M."/>
            <person name="Chan C."/>
        </authorList>
    </citation>
    <scope>NUCLEOTIDE SEQUENCE</scope>
</reference>
<name>A0A813JAW4_POLGL</name>
<evidence type="ECO:0000313" key="1">
    <source>
        <dbReference type="EMBL" id="CAE8671954.1"/>
    </source>
</evidence>
<dbReference type="EMBL" id="CAJNNW010024268">
    <property type="protein sequence ID" value="CAE8671954.1"/>
    <property type="molecule type" value="Genomic_DNA"/>
</dbReference>
<dbReference type="Proteomes" id="UP000626109">
    <property type="component" value="Unassembled WGS sequence"/>
</dbReference>
<dbReference type="AlphaFoldDB" id="A0A813JAW4"/>
<gene>
    <name evidence="1" type="ORF">PGLA2088_LOCUS17833</name>
</gene>
<evidence type="ECO:0008006" key="3">
    <source>
        <dbReference type="Google" id="ProtNLM"/>
    </source>
</evidence>
<organism evidence="1 2">
    <name type="scientific">Polarella glacialis</name>
    <name type="common">Dinoflagellate</name>
    <dbReference type="NCBI Taxonomy" id="89957"/>
    <lineage>
        <taxon>Eukaryota</taxon>
        <taxon>Sar</taxon>
        <taxon>Alveolata</taxon>
        <taxon>Dinophyceae</taxon>
        <taxon>Suessiales</taxon>
        <taxon>Suessiaceae</taxon>
        <taxon>Polarella</taxon>
    </lineage>
</organism>
<evidence type="ECO:0000313" key="2">
    <source>
        <dbReference type="Proteomes" id="UP000626109"/>
    </source>
</evidence>
<protein>
    <recommendedName>
        <fullName evidence="3">Ubiquitin-like domain-containing protein</fullName>
    </recommendedName>
</protein>
<sequence length="213" mass="22497">AMASSQPVQLRLPSGEALELVPGATTAEEVKELRSRVAAALGTFHGSIMLILGQAQLEDEDSLVRVDSEVAEDGTAVAVMVVQLACALVGEYSASESGPGMSWGSFTYTLKIEADGNASFYTQSVADRDTDSTFTSKGHCSVAGGIVTFHAQEKTGKHNYASEETSASSGQSRFLMNADGNLQQLCHGSDTEIMIYTIGYGEGDFPSLLVKQK</sequence>
<comment type="caution">
    <text evidence="1">The sequence shown here is derived from an EMBL/GenBank/DDBJ whole genome shotgun (WGS) entry which is preliminary data.</text>
</comment>